<organism evidence="2 3">
    <name type="scientific">Streptomyces alkaliphilus</name>
    <dbReference type="NCBI Taxonomy" id="1472722"/>
    <lineage>
        <taxon>Bacteria</taxon>
        <taxon>Bacillati</taxon>
        <taxon>Actinomycetota</taxon>
        <taxon>Actinomycetes</taxon>
        <taxon>Kitasatosporales</taxon>
        <taxon>Streptomycetaceae</taxon>
        <taxon>Streptomyces</taxon>
    </lineage>
</organism>
<feature type="non-terminal residue" evidence="2">
    <location>
        <position position="84"/>
    </location>
</feature>
<name>A0A7W3TDH8_9ACTN</name>
<dbReference type="EMBL" id="VKHT01000331">
    <property type="protein sequence ID" value="MBB0244859.1"/>
    <property type="molecule type" value="Genomic_DNA"/>
</dbReference>
<evidence type="ECO:0000256" key="1">
    <source>
        <dbReference type="SAM" id="MobiDB-lite"/>
    </source>
</evidence>
<gene>
    <name evidence="2" type="ORF">FNQ90_12260</name>
</gene>
<proteinExistence type="predicted"/>
<comment type="caution">
    <text evidence="2">The sequence shown here is derived from an EMBL/GenBank/DDBJ whole genome shotgun (WGS) entry which is preliminary data.</text>
</comment>
<dbReference type="AlphaFoldDB" id="A0A7W3TDH8"/>
<reference evidence="3" key="1">
    <citation type="submission" date="2019-10" db="EMBL/GenBank/DDBJ databases">
        <title>Streptomyces sp. nov., a novel actinobacterium isolated from alkaline environment.</title>
        <authorList>
            <person name="Golinska P."/>
        </authorList>
    </citation>
    <scope>NUCLEOTIDE SEQUENCE [LARGE SCALE GENOMIC DNA]</scope>
    <source>
        <strain evidence="3">DSM 42118</strain>
    </source>
</reference>
<evidence type="ECO:0000313" key="3">
    <source>
        <dbReference type="Proteomes" id="UP000538929"/>
    </source>
</evidence>
<feature type="region of interest" description="Disordered" evidence="1">
    <location>
        <begin position="40"/>
        <end position="84"/>
    </location>
</feature>
<protein>
    <submittedName>
        <fullName evidence="2">Uncharacterized protein</fullName>
    </submittedName>
</protein>
<accession>A0A7W3TDH8</accession>
<evidence type="ECO:0000313" key="2">
    <source>
        <dbReference type="EMBL" id="MBB0244859.1"/>
    </source>
</evidence>
<dbReference type="RefSeq" id="WP_182606417.1">
    <property type="nucleotide sequence ID" value="NZ_VKHT01000331.1"/>
</dbReference>
<keyword evidence="3" id="KW-1185">Reference proteome</keyword>
<dbReference type="Proteomes" id="UP000538929">
    <property type="component" value="Unassembled WGS sequence"/>
</dbReference>
<sequence length="84" mass="8377">MRLTLTVVDPVGGHRADAVLDADPGTAVGDLVPEFLELTGSRWTPGTPAGPPGGVGHLPGVPRPRQGAGSPVPDRPGALPPFGA</sequence>